<organism evidence="3 4">
    <name type="scientific">Seminavis robusta</name>
    <dbReference type="NCBI Taxonomy" id="568900"/>
    <lineage>
        <taxon>Eukaryota</taxon>
        <taxon>Sar</taxon>
        <taxon>Stramenopiles</taxon>
        <taxon>Ochrophyta</taxon>
        <taxon>Bacillariophyta</taxon>
        <taxon>Bacillariophyceae</taxon>
        <taxon>Bacillariophycidae</taxon>
        <taxon>Naviculales</taxon>
        <taxon>Naviculaceae</taxon>
        <taxon>Seminavis</taxon>
    </lineage>
</organism>
<dbReference type="AlphaFoldDB" id="A0A9N8DAB2"/>
<evidence type="ECO:0000256" key="1">
    <source>
        <dbReference type="SAM" id="MobiDB-lite"/>
    </source>
</evidence>
<keyword evidence="2" id="KW-0472">Membrane</keyword>
<proteinExistence type="predicted"/>
<feature type="transmembrane region" description="Helical" evidence="2">
    <location>
        <begin position="83"/>
        <end position="102"/>
    </location>
</feature>
<accession>A0A9N8DAB2</accession>
<feature type="compositionally biased region" description="Low complexity" evidence="1">
    <location>
        <begin position="257"/>
        <end position="268"/>
    </location>
</feature>
<reference evidence="3" key="1">
    <citation type="submission" date="2020-06" db="EMBL/GenBank/DDBJ databases">
        <authorList>
            <consortium name="Plant Systems Biology data submission"/>
        </authorList>
    </citation>
    <scope>NUCLEOTIDE SEQUENCE</scope>
    <source>
        <strain evidence="3">D6</strain>
    </source>
</reference>
<dbReference type="EMBL" id="CAICTM010000057">
    <property type="protein sequence ID" value="CAB9499308.1"/>
    <property type="molecule type" value="Genomic_DNA"/>
</dbReference>
<sequence length="276" mass="29791">MSSSNNNNNQKRKKNLNPFYIDQSNGNGSYDNWDDYADYRYDDNDEEEVGLLGHDVQGNLYSSNNSNDYQNRRGAPVPFGRRFFAVLGLVALLVLVFVSLGGESQEASQSEVYNNKVKEDLDGDFGDADNNSTEVTKPPGTEQKDKSDATSTQKEEETKGEKQDSPANNSQTSGNATQKDQKSKEGSEAPENTTGSTKSPNPKAKPTKAKTKPPAPKTKPKTKAPQPTKPPPPPNPANPTNKTPKTASSPTKGNVTSSDNLLNSSPLNTPANVTTP</sequence>
<gene>
    <name evidence="3" type="ORF">SEMRO_58_G033620.1</name>
</gene>
<evidence type="ECO:0000313" key="4">
    <source>
        <dbReference type="Proteomes" id="UP001153069"/>
    </source>
</evidence>
<feature type="compositionally biased region" description="Polar residues" evidence="1">
    <location>
        <begin position="165"/>
        <end position="178"/>
    </location>
</feature>
<feature type="region of interest" description="Disordered" evidence="1">
    <location>
        <begin position="119"/>
        <end position="276"/>
    </location>
</feature>
<keyword evidence="2" id="KW-1133">Transmembrane helix</keyword>
<dbReference type="Proteomes" id="UP001153069">
    <property type="component" value="Unassembled WGS sequence"/>
</dbReference>
<protein>
    <submittedName>
        <fullName evidence="3">Uncharacterized protein</fullName>
    </submittedName>
</protein>
<feature type="region of interest" description="Disordered" evidence="1">
    <location>
        <begin position="1"/>
        <end position="28"/>
    </location>
</feature>
<evidence type="ECO:0000256" key="2">
    <source>
        <dbReference type="SAM" id="Phobius"/>
    </source>
</evidence>
<feature type="compositionally biased region" description="Low complexity" evidence="1">
    <location>
        <begin position="238"/>
        <end position="247"/>
    </location>
</feature>
<keyword evidence="2" id="KW-0812">Transmembrane</keyword>
<feature type="compositionally biased region" description="Pro residues" evidence="1">
    <location>
        <begin position="227"/>
        <end position="237"/>
    </location>
</feature>
<feature type="compositionally biased region" description="Basic and acidic residues" evidence="1">
    <location>
        <begin position="142"/>
        <end position="164"/>
    </location>
</feature>
<keyword evidence="4" id="KW-1185">Reference proteome</keyword>
<comment type="caution">
    <text evidence="3">The sequence shown here is derived from an EMBL/GenBank/DDBJ whole genome shotgun (WGS) entry which is preliminary data.</text>
</comment>
<evidence type="ECO:0000313" key="3">
    <source>
        <dbReference type="EMBL" id="CAB9499308.1"/>
    </source>
</evidence>
<name>A0A9N8DAB2_9STRA</name>